<evidence type="ECO:0000256" key="2">
    <source>
        <dbReference type="ARBA" id="ARBA00022723"/>
    </source>
</evidence>
<dbReference type="Pfam" id="PF13532">
    <property type="entry name" value="2OG-FeII_Oxy_2"/>
    <property type="match status" value="1"/>
</dbReference>
<evidence type="ECO:0000313" key="8">
    <source>
        <dbReference type="EMBL" id="VFQ87582.1"/>
    </source>
</evidence>
<feature type="binding site" evidence="6">
    <location>
        <position position="311"/>
    </location>
    <ligand>
        <name>Fe cation</name>
        <dbReference type="ChEBI" id="CHEBI:24875"/>
        <note>catalytic</note>
    </ligand>
</feature>
<evidence type="ECO:0000259" key="7">
    <source>
        <dbReference type="PROSITE" id="PS51471"/>
    </source>
</evidence>
<dbReference type="GO" id="GO:0035516">
    <property type="term" value="F:broad specificity oxidative DNA demethylase activity"/>
    <property type="evidence" value="ECO:0007669"/>
    <property type="project" value="TreeGrafter"/>
</dbReference>
<organism evidence="8 9">
    <name type="scientific">Cuscuta campestris</name>
    <dbReference type="NCBI Taxonomy" id="132261"/>
    <lineage>
        <taxon>Eukaryota</taxon>
        <taxon>Viridiplantae</taxon>
        <taxon>Streptophyta</taxon>
        <taxon>Embryophyta</taxon>
        <taxon>Tracheophyta</taxon>
        <taxon>Spermatophyta</taxon>
        <taxon>Magnoliopsida</taxon>
        <taxon>eudicotyledons</taxon>
        <taxon>Gunneridae</taxon>
        <taxon>Pentapetalae</taxon>
        <taxon>asterids</taxon>
        <taxon>lamiids</taxon>
        <taxon>Solanales</taxon>
        <taxon>Convolvulaceae</taxon>
        <taxon>Cuscuteae</taxon>
        <taxon>Cuscuta</taxon>
        <taxon>Cuscuta subgen. Grammica</taxon>
        <taxon>Cuscuta sect. Cleistogrammica</taxon>
    </lineage>
</organism>
<evidence type="ECO:0000256" key="4">
    <source>
        <dbReference type="ARBA" id="ARBA00023002"/>
    </source>
</evidence>
<keyword evidence="5 6" id="KW-0408">Iron</keyword>
<dbReference type="InterPro" id="IPR037151">
    <property type="entry name" value="AlkB-like_sf"/>
</dbReference>
<feature type="binding site" evidence="6">
    <location>
        <position position="257"/>
    </location>
    <ligand>
        <name>Fe cation</name>
        <dbReference type="ChEBI" id="CHEBI:24875"/>
        <note>catalytic</note>
    </ligand>
</feature>
<dbReference type="GO" id="GO:0008198">
    <property type="term" value="F:ferrous iron binding"/>
    <property type="evidence" value="ECO:0007669"/>
    <property type="project" value="TreeGrafter"/>
</dbReference>
<evidence type="ECO:0000256" key="6">
    <source>
        <dbReference type="PIRSR" id="PIRSR604574-2"/>
    </source>
</evidence>
<keyword evidence="3" id="KW-0223">Dioxygenase</keyword>
<dbReference type="AlphaFoldDB" id="A0A484MFM2"/>
<sequence length="358" mass="40217">MYGLDTGTEDVERTAFRKAEKKYKFYYDSNRKKKHPRPVDLSEVIDFKSIAECYAKNAELPAGISVLRCDFGRPVFCLESHPGFYFIPGALSIKEQCCWIKESLTRFPQPPNRTNHNAIYGPIKDLFVSSKQGMVLVEEEQSCQMNGTDANNDPSVACATSWKFSDVQSLSSRGEACKSVPASVLLRKLRWSTLGLQFDWSKRSYNVSLSHNKIPDELCQLSSKLAAPAMQPGEKFRPEAAIVNYFGQGDMLGGHLDDMEKDWSKPIVSMSLGCKAIFLIGGKSREQMPLAMFLRSGDVILMEGAARECFHGVPRIFTDKEHAEISELESSFSSDEGDSSLLEYIRVSRVNINIRQVF</sequence>
<keyword evidence="4" id="KW-0560">Oxidoreductase</keyword>
<keyword evidence="9" id="KW-1185">Reference proteome</keyword>
<dbReference type="EMBL" id="OOIL02003369">
    <property type="protein sequence ID" value="VFQ87582.1"/>
    <property type="molecule type" value="Genomic_DNA"/>
</dbReference>
<comment type="cofactor">
    <cofactor evidence="6">
        <name>Fe(2+)</name>
        <dbReference type="ChEBI" id="CHEBI:29033"/>
    </cofactor>
    <text evidence="6">Binds 1 Fe(2+) ion per subunit.</text>
</comment>
<feature type="domain" description="Fe2OG dioxygenase" evidence="7">
    <location>
        <begin position="237"/>
        <end position="358"/>
    </location>
</feature>
<protein>
    <recommendedName>
        <fullName evidence="7">Fe2OG dioxygenase domain-containing protein</fullName>
    </recommendedName>
</protein>
<dbReference type="PANTHER" id="PTHR16557">
    <property type="entry name" value="ALKYLATED DNA REPAIR PROTEIN ALKB-RELATED"/>
    <property type="match status" value="1"/>
</dbReference>
<dbReference type="InterPro" id="IPR004574">
    <property type="entry name" value="Alkb"/>
</dbReference>
<dbReference type="GO" id="GO:0035515">
    <property type="term" value="F:oxidative RNA demethylase activity"/>
    <property type="evidence" value="ECO:0007669"/>
    <property type="project" value="TreeGrafter"/>
</dbReference>
<dbReference type="Proteomes" id="UP000595140">
    <property type="component" value="Unassembled WGS sequence"/>
</dbReference>
<dbReference type="InterPro" id="IPR005123">
    <property type="entry name" value="Oxoglu/Fe-dep_dioxygenase_dom"/>
</dbReference>
<evidence type="ECO:0000256" key="5">
    <source>
        <dbReference type="ARBA" id="ARBA00023004"/>
    </source>
</evidence>
<evidence type="ECO:0000313" key="9">
    <source>
        <dbReference type="Proteomes" id="UP000595140"/>
    </source>
</evidence>
<name>A0A484MFM2_9ASTE</name>
<dbReference type="SUPFAM" id="SSF51197">
    <property type="entry name" value="Clavaminate synthase-like"/>
    <property type="match status" value="1"/>
</dbReference>
<evidence type="ECO:0000256" key="1">
    <source>
        <dbReference type="ARBA" id="ARBA00007879"/>
    </source>
</evidence>
<dbReference type="GO" id="GO:0005737">
    <property type="term" value="C:cytoplasm"/>
    <property type="evidence" value="ECO:0007669"/>
    <property type="project" value="TreeGrafter"/>
</dbReference>
<feature type="binding site" evidence="6">
    <location>
        <position position="255"/>
    </location>
    <ligand>
        <name>Fe cation</name>
        <dbReference type="ChEBI" id="CHEBI:24875"/>
        <note>catalytic</note>
    </ligand>
</feature>
<dbReference type="Gene3D" id="2.60.120.590">
    <property type="entry name" value="Alpha-ketoglutarate-dependent dioxygenase AlkB-like"/>
    <property type="match status" value="1"/>
</dbReference>
<dbReference type="GO" id="GO:0035513">
    <property type="term" value="P:oxidative RNA demethylation"/>
    <property type="evidence" value="ECO:0007669"/>
    <property type="project" value="TreeGrafter"/>
</dbReference>
<comment type="similarity">
    <text evidence="1">Belongs to the alkB family.</text>
</comment>
<proteinExistence type="inferred from homology"/>
<dbReference type="PANTHER" id="PTHR16557:SF11">
    <property type="entry name" value="ALPHA-KETOGLUTARATE-DEPENDENT DIOXYGENASE ALKB"/>
    <property type="match status" value="1"/>
</dbReference>
<keyword evidence="2 6" id="KW-0479">Metal-binding</keyword>
<evidence type="ECO:0000256" key="3">
    <source>
        <dbReference type="ARBA" id="ARBA00022964"/>
    </source>
</evidence>
<gene>
    <name evidence="8" type="ORF">CCAM_LOCUS29358</name>
</gene>
<dbReference type="InterPro" id="IPR027450">
    <property type="entry name" value="AlkB-like"/>
</dbReference>
<accession>A0A484MFM2</accession>
<reference evidence="8 9" key="1">
    <citation type="submission" date="2018-04" db="EMBL/GenBank/DDBJ databases">
        <authorList>
            <person name="Vogel A."/>
        </authorList>
    </citation>
    <scope>NUCLEOTIDE SEQUENCE [LARGE SCALE GENOMIC DNA]</scope>
</reference>
<dbReference type="OrthoDB" id="6614653at2759"/>
<dbReference type="PROSITE" id="PS51471">
    <property type="entry name" value="FE2OG_OXY"/>
    <property type="match status" value="1"/>
</dbReference>